<proteinExistence type="predicted"/>
<evidence type="ECO:0000313" key="1">
    <source>
        <dbReference type="EMBL" id="KAJ3253870.1"/>
    </source>
</evidence>
<keyword evidence="2" id="KW-1185">Reference proteome</keyword>
<accession>A0AAD5UCQ4</accession>
<organism evidence="1 2">
    <name type="scientific">Boothiomyces macroporosus</name>
    <dbReference type="NCBI Taxonomy" id="261099"/>
    <lineage>
        <taxon>Eukaryota</taxon>
        <taxon>Fungi</taxon>
        <taxon>Fungi incertae sedis</taxon>
        <taxon>Chytridiomycota</taxon>
        <taxon>Chytridiomycota incertae sedis</taxon>
        <taxon>Chytridiomycetes</taxon>
        <taxon>Rhizophydiales</taxon>
        <taxon>Terramycetaceae</taxon>
        <taxon>Boothiomyces</taxon>
    </lineage>
</organism>
<dbReference type="Proteomes" id="UP001210925">
    <property type="component" value="Unassembled WGS sequence"/>
</dbReference>
<name>A0AAD5UCQ4_9FUNG</name>
<protein>
    <submittedName>
        <fullName evidence="1">Uncharacterized protein</fullName>
    </submittedName>
</protein>
<dbReference type="EMBL" id="JADGKB010000098">
    <property type="protein sequence ID" value="KAJ3253870.1"/>
    <property type="molecule type" value="Genomic_DNA"/>
</dbReference>
<dbReference type="AlphaFoldDB" id="A0AAD5UCQ4"/>
<sequence length="308" mass="36320">MSEKTAEDSLEIFQDDEFLFGVEPWDPKQNEFILYNNEPISHQHAIFQKSGMFKKKWKEEKKHKKKELLDQSVLCRVARKMEKESECDTIYMHSKKIIQVEYDVDPNLFDSEQQKEESDMDLESVKPMQALSQTITMRHSDIEDFYSKASTEKKKVSYPEQYQPAIPFQPKSKEPVVQNPKEQDYHPNLLKRLNNTSKNVVFCSPVSSSIAEWRKQRVMATVTMKQLQKIFPTAYFLKQHKKSEDQYDERHTIEQLRAKTPYLNKHCLTINLEDCEQKLNVKGSGHCFPFETIGEKIDDCFIAKHRVI</sequence>
<reference evidence="1" key="1">
    <citation type="submission" date="2020-05" db="EMBL/GenBank/DDBJ databases">
        <title>Phylogenomic resolution of chytrid fungi.</title>
        <authorList>
            <person name="Stajich J.E."/>
            <person name="Amses K."/>
            <person name="Simmons R."/>
            <person name="Seto K."/>
            <person name="Myers J."/>
            <person name="Bonds A."/>
            <person name="Quandt C.A."/>
            <person name="Barry K."/>
            <person name="Liu P."/>
            <person name="Grigoriev I."/>
            <person name="Longcore J.E."/>
            <person name="James T.Y."/>
        </authorList>
    </citation>
    <scope>NUCLEOTIDE SEQUENCE</scope>
    <source>
        <strain evidence="1">PLAUS21</strain>
    </source>
</reference>
<evidence type="ECO:0000313" key="2">
    <source>
        <dbReference type="Proteomes" id="UP001210925"/>
    </source>
</evidence>
<gene>
    <name evidence="1" type="ORF">HK103_007670</name>
</gene>
<comment type="caution">
    <text evidence="1">The sequence shown here is derived from an EMBL/GenBank/DDBJ whole genome shotgun (WGS) entry which is preliminary data.</text>
</comment>